<name>A0A6N3C5A8_ENTCA</name>
<reference evidence="1" key="1">
    <citation type="submission" date="2019-11" db="EMBL/GenBank/DDBJ databases">
        <authorList>
            <person name="Feng L."/>
        </authorList>
    </citation>
    <scope>NUCLEOTIDE SEQUENCE</scope>
    <source>
        <strain evidence="1">ECasseliflavusLFYP2</strain>
    </source>
</reference>
<gene>
    <name evidence="1" type="ORF">ECLFYP2_02481</name>
</gene>
<organism evidence="1">
    <name type="scientific">Enterococcus casseliflavus</name>
    <name type="common">Enterococcus flavescens</name>
    <dbReference type="NCBI Taxonomy" id="37734"/>
    <lineage>
        <taxon>Bacteria</taxon>
        <taxon>Bacillati</taxon>
        <taxon>Bacillota</taxon>
        <taxon>Bacilli</taxon>
        <taxon>Lactobacillales</taxon>
        <taxon>Enterococcaceae</taxon>
        <taxon>Enterococcus</taxon>
    </lineage>
</organism>
<proteinExistence type="predicted"/>
<sequence>MRVTDPYWSLFISINSTISSINKMINPIHSSELPASDEEYFSVYTHKLDNRILTRLRFKLITKLFCKKIDSRITNKQVE</sequence>
<evidence type="ECO:0000313" key="1">
    <source>
        <dbReference type="EMBL" id="VYU11202.1"/>
    </source>
</evidence>
<dbReference type="AlphaFoldDB" id="A0A6N3C5A8"/>
<protein>
    <submittedName>
        <fullName evidence="1">Uncharacterized protein</fullName>
    </submittedName>
</protein>
<accession>A0A6N3C5A8</accession>
<dbReference type="EMBL" id="CACRTX010000008">
    <property type="protein sequence ID" value="VYU11202.1"/>
    <property type="molecule type" value="Genomic_DNA"/>
</dbReference>